<dbReference type="AlphaFoldDB" id="A0AAD6YKK9"/>
<keyword evidence="3" id="KW-1185">Reference proteome</keyword>
<evidence type="ECO:0000313" key="2">
    <source>
        <dbReference type="EMBL" id="KAJ7220800.1"/>
    </source>
</evidence>
<protein>
    <submittedName>
        <fullName evidence="2">Uncharacterized protein</fullName>
    </submittedName>
</protein>
<accession>A0AAD6YKK9</accession>
<dbReference type="Proteomes" id="UP001219525">
    <property type="component" value="Unassembled WGS sequence"/>
</dbReference>
<dbReference type="EMBL" id="JARJCW010000009">
    <property type="protein sequence ID" value="KAJ7220800.1"/>
    <property type="molecule type" value="Genomic_DNA"/>
</dbReference>
<proteinExistence type="predicted"/>
<organism evidence="2 3">
    <name type="scientific">Mycena pura</name>
    <dbReference type="NCBI Taxonomy" id="153505"/>
    <lineage>
        <taxon>Eukaryota</taxon>
        <taxon>Fungi</taxon>
        <taxon>Dikarya</taxon>
        <taxon>Basidiomycota</taxon>
        <taxon>Agaricomycotina</taxon>
        <taxon>Agaricomycetes</taxon>
        <taxon>Agaricomycetidae</taxon>
        <taxon>Agaricales</taxon>
        <taxon>Marasmiineae</taxon>
        <taxon>Mycenaceae</taxon>
        <taxon>Mycena</taxon>
    </lineage>
</organism>
<reference evidence="2" key="1">
    <citation type="submission" date="2023-03" db="EMBL/GenBank/DDBJ databases">
        <title>Massive genome expansion in bonnet fungi (Mycena s.s.) driven by repeated elements and novel gene families across ecological guilds.</title>
        <authorList>
            <consortium name="Lawrence Berkeley National Laboratory"/>
            <person name="Harder C.B."/>
            <person name="Miyauchi S."/>
            <person name="Viragh M."/>
            <person name="Kuo A."/>
            <person name="Thoen E."/>
            <person name="Andreopoulos B."/>
            <person name="Lu D."/>
            <person name="Skrede I."/>
            <person name="Drula E."/>
            <person name="Henrissat B."/>
            <person name="Morin E."/>
            <person name="Kohler A."/>
            <person name="Barry K."/>
            <person name="LaButti K."/>
            <person name="Morin E."/>
            <person name="Salamov A."/>
            <person name="Lipzen A."/>
            <person name="Mereny Z."/>
            <person name="Hegedus B."/>
            <person name="Baldrian P."/>
            <person name="Stursova M."/>
            <person name="Weitz H."/>
            <person name="Taylor A."/>
            <person name="Grigoriev I.V."/>
            <person name="Nagy L.G."/>
            <person name="Martin F."/>
            <person name="Kauserud H."/>
        </authorList>
    </citation>
    <scope>NUCLEOTIDE SEQUENCE</scope>
    <source>
        <strain evidence="2">9144</strain>
    </source>
</reference>
<feature type="region of interest" description="Disordered" evidence="1">
    <location>
        <begin position="110"/>
        <end position="132"/>
    </location>
</feature>
<evidence type="ECO:0000313" key="3">
    <source>
        <dbReference type="Proteomes" id="UP001219525"/>
    </source>
</evidence>
<comment type="caution">
    <text evidence="2">The sequence shown here is derived from an EMBL/GenBank/DDBJ whole genome shotgun (WGS) entry which is preliminary data.</text>
</comment>
<evidence type="ECO:0000256" key="1">
    <source>
        <dbReference type="SAM" id="MobiDB-lite"/>
    </source>
</evidence>
<gene>
    <name evidence="2" type="ORF">GGX14DRAFT_389192</name>
</gene>
<sequence>MSHYVFYVCTCTRTAIFQRAFLMPHAHARAAFDASARARVFGYLSCKKKIIVQTARCTRVVLKRSPALRKAVARRNECVCGDVGWCGAEREQRWASKTCPCTGQWGQRQRRASRPSVQAAAPGVEPSVQRTRRLSARARLHERAWGRAAPAPGVETQRAAHGTEDSACVHVHLSARAWGQWGATPAPGVETQRARTHGAVENGAGAGRRDPVWSAGGGARARTHACMSVQQHRAAQSGRGAARRKQAPCTLPRSWERAHGVARQLQRRASSACVPARGGAERQLQCAGAGHRDPASGGSGSGCLTMRGAVRVTRQRHQPECRASKASCAKSAECQSGAALANSCTCLDLRPDFPPSLVIYVAQAGVRRVEYARVSGA</sequence>
<name>A0AAD6YKK9_9AGAR</name>